<dbReference type="InterPro" id="IPR038297">
    <property type="entry name" value="CcmH/CycL/NrfF/Ccl2_sf"/>
</dbReference>
<feature type="chain" id="PRO_5039754212" description="Cytochrome c-type biogenesis protein" evidence="5">
    <location>
        <begin position="21"/>
        <end position="171"/>
    </location>
</feature>
<feature type="domain" description="CcmH/CycL/Ccl2/NrfF N-terminal" evidence="6">
    <location>
        <begin position="20"/>
        <end position="147"/>
    </location>
</feature>
<name>A0A398B2A7_9BACI</name>
<keyword evidence="5" id="KW-0812">Transmembrane</keyword>
<feature type="transmembrane region" description="Helical" evidence="5">
    <location>
        <begin position="110"/>
        <end position="131"/>
    </location>
</feature>
<evidence type="ECO:0000259" key="6">
    <source>
        <dbReference type="Pfam" id="PF03918"/>
    </source>
</evidence>
<keyword evidence="5" id="KW-0732">Signal</keyword>
<dbReference type="OrthoDB" id="121848at2"/>
<reference evidence="7 8" key="1">
    <citation type="submission" date="2018-08" db="EMBL/GenBank/DDBJ databases">
        <title>Bacillus jemisoniae sp. nov., Bacillus chryseoplanitiae sp. nov., Bacillus resnikiae sp. nov., and Bacillus frankliniae sp. nov., isolated from Viking spacecraft and associated surfaces.</title>
        <authorList>
            <person name="Seuylemezian A."/>
            <person name="Vaishampayan P."/>
        </authorList>
    </citation>
    <scope>NUCLEOTIDE SEQUENCE [LARGE SCALE GENOMIC DNA]</scope>
    <source>
        <strain evidence="7 8">JJ-247</strain>
    </source>
</reference>
<dbReference type="CDD" id="cd16378">
    <property type="entry name" value="CcmH_N"/>
    <property type="match status" value="1"/>
</dbReference>
<dbReference type="AlphaFoldDB" id="A0A398B2A7"/>
<comment type="similarity">
    <text evidence="1 5">Belongs to the CcmH/CycL/Ccl2/NrfF family.</text>
</comment>
<evidence type="ECO:0000313" key="8">
    <source>
        <dbReference type="Proteomes" id="UP000265816"/>
    </source>
</evidence>
<evidence type="ECO:0000313" key="7">
    <source>
        <dbReference type="EMBL" id="RID83892.1"/>
    </source>
</evidence>
<keyword evidence="5" id="KW-0472">Membrane</keyword>
<dbReference type="GO" id="GO:0046872">
    <property type="term" value="F:metal ion binding"/>
    <property type="evidence" value="ECO:0007669"/>
    <property type="project" value="UniProtKB-KW"/>
</dbReference>
<evidence type="ECO:0000256" key="2">
    <source>
        <dbReference type="ARBA" id="ARBA00022617"/>
    </source>
</evidence>
<comment type="function">
    <text evidence="5">Possible subunit of a heme lyase.</text>
</comment>
<feature type="signal peptide" evidence="5">
    <location>
        <begin position="1"/>
        <end position="20"/>
    </location>
</feature>
<evidence type="ECO:0000256" key="1">
    <source>
        <dbReference type="ARBA" id="ARBA00010342"/>
    </source>
</evidence>
<dbReference type="InterPro" id="IPR005616">
    <property type="entry name" value="CcmH/CycL/Ccl2/NrfF_N"/>
</dbReference>
<proteinExistence type="inferred from homology"/>
<gene>
    <name evidence="7" type="ORF">D1970_14940</name>
</gene>
<dbReference type="RefSeq" id="WP_119113667.1">
    <property type="nucleotide sequence ID" value="NZ_CBCSEO010000005.1"/>
</dbReference>
<evidence type="ECO:0000256" key="3">
    <source>
        <dbReference type="ARBA" id="ARBA00022723"/>
    </source>
</evidence>
<keyword evidence="4 5" id="KW-0408">Iron</keyword>
<keyword evidence="8" id="KW-1185">Reference proteome</keyword>
<keyword evidence="5" id="KW-1133">Transmembrane helix</keyword>
<keyword evidence="3 5" id="KW-0479">Metal-binding</keyword>
<protein>
    <recommendedName>
        <fullName evidence="5">Cytochrome c-type biogenesis protein</fullName>
    </recommendedName>
</protein>
<dbReference type="Proteomes" id="UP000265816">
    <property type="component" value="Unassembled WGS sequence"/>
</dbReference>
<dbReference type="Pfam" id="PF03918">
    <property type="entry name" value="CcmH"/>
    <property type="match status" value="1"/>
</dbReference>
<comment type="caution">
    <text evidence="7">The sequence shown here is derived from an EMBL/GenBank/DDBJ whole genome shotgun (WGS) entry which is preliminary data.</text>
</comment>
<sequence>MRKLLSICFIAILFVLQAFLLNTHATSPDGEYDYKSAEFKAVAAQFLCTCGCGQSHYDCDMAGCNNTDAFKKDILTMMKKGMDKDEIRHYYVKTLGEEILMAPDSKGFSLAAWVMPFAALGGAGTGVFVVIRRWVKRRDDTKTLEEDLKEADEVEGEIMSSMIEKERKKYL</sequence>
<organism evidence="7 8">
    <name type="scientific">Mesobacillus zeae</name>
    <dbReference type="NCBI Taxonomy" id="1917180"/>
    <lineage>
        <taxon>Bacteria</taxon>
        <taxon>Bacillati</taxon>
        <taxon>Bacillota</taxon>
        <taxon>Bacilli</taxon>
        <taxon>Bacillales</taxon>
        <taxon>Bacillaceae</taxon>
        <taxon>Mesobacillus</taxon>
    </lineage>
</organism>
<dbReference type="Gene3D" id="1.10.8.640">
    <property type="entry name" value="Cytochrome C biogenesis protein"/>
    <property type="match status" value="1"/>
</dbReference>
<evidence type="ECO:0000256" key="4">
    <source>
        <dbReference type="ARBA" id="ARBA00023004"/>
    </source>
</evidence>
<evidence type="ECO:0000256" key="5">
    <source>
        <dbReference type="RuleBase" id="RU364112"/>
    </source>
</evidence>
<keyword evidence="2 5" id="KW-0349">Heme</keyword>
<dbReference type="EMBL" id="QWVT01000024">
    <property type="protein sequence ID" value="RID83892.1"/>
    <property type="molecule type" value="Genomic_DNA"/>
</dbReference>
<accession>A0A398B2A7</accession>